<evidence type="ECO:0000313" key="2">
    <source>
        <dbReference type="Proteomes" id="UP001596011"/>
    </source>
</evidence>
<dbReference type="Proteomes" id="UP001596011">
    <property type="component" value="Unassembled WGS sequence"/>
</dbReference>
<keyword evidence="2" id="KW-1185">Reference proteome</keyword>
<dbReference type="EMBL" id="JBHSFI010000001">
    <property type="protein sequence ID" value="MFC4627095.1"/>
    <property type="molecule type" value="Genomic_DNA"/>
</dbReference>
<protein>
    <submittedName>
        <fullName evidence="1">Uncharacterized protein</fullName>
    </submittedName>
</protein>
<name>A0ABV9HE66_9MICO</name>
<dbReference type="RefSeq" id="WP_377131855.1">
    <property type="nucleotide sequence ID" value="NZ_JBHSFI010000001.1"/>
</dbReference>
<comment type="caution">
    <text evidence="1">The sequence shown here is derived from an EMBL/GenBank/DDBJ whole genome shotgun (WGS) entry which is preliminary data.</text>
</comment>
<sequence length="307" mass="33863">MSATLLTSCATGAEQPEINIEETELASVYDGNWPLVEHVQLDIFQSMMARAQTMMISACMAEYGFDYETGQESTDPAPLHGLKYGVESVDVVSEFGYVSPSLIEDAKVTDGTNLTEDEELLLYGSETPSMDDLELGGGQFDPVTLGGMKIPAGGCITWASLQLEDENTPPGIGARTGEVDLPNRLIWEADDMFKADERVDDINEEWSVCMGESGYDYNSWEEPREGFERDINSSPSELEVNTAIADVNCKQDINMVGRLFAIEAGYQQYLLDENAAELDEYRTWMSDAIRRYEQIISTGGNGSSPLE</sequence>
<gene>
    <name evidence="1" type="ORF">ACFO6V_02540</name>
</gene>
<organism evidence="1 2">
    <name type="scientific">Promicromonospora alba</name>
    <dbReference type="NCBI Taxonomy" id="1616110"/>
    <lineage>
        <taxon>Bacteria</taxon>
        <taxon>Bacillati</taxon>
        <taxon>Actinomycetota</taxon>
        <taxon>Actinomycetes</taxon>
        <taxon>Micrococcales</taxon>
        <taxon>Promicromonosporaceae</taxon>
        <taxon>Promicromonospora</taxon>
    </lineage>
</organism>
<accession>A0ABV9HE66</accession>
<reference evidence="2" key="1">
    <citation type="journal article" date="2019" name="Int. J. Syst. Evol. Microbiol.">
        <title>The Global Catalogue of Microorganisms (GCM) 10K type strain sequencing project: providing services to taxonomists for standard genome sequencing and annotation.</title>
        <authorList>
            <consortium name="The Broad Institute Genomics Platform"/>
            <consortium name="The Broad Institute Genome Sequencing Center for Infectious Disease"/>
            <person name="Wu L."/>
            <person name="Ma J."/>
        </authorList>
    </citation>
    <scope>NUCLEOTIDE SEQUENCE [LARGE SCALE GENOMIC DNA]</scope>
    <source>
        <strain evidence="2">CCUG 42722</strain>
    </source>
</reference>
<proteinExistence type="predicted"/>
<evidence type="ECO:0000313" key="1">
    <source>
        <dbReference type="EMBL" id="MFC4627095.1"/>
    </source>
</evidence>